<evidence type="ECO:0000256" key="5">
    <source>
        <dbReference type="ARBA" id="ARBA00023239"/>
    </source>
</evidence>
<sequence>MNPPMSPRVHVHSGERGITQLLDRNRAWADSMLEKDPDFFTRLASQHSPEILWIGCSDSRVPANEILALSPGEVFVHRNIANQVSTFTIVCAHRLLVTLMSRTHPRVSLVSTDMNCLSVIEYAVKYLQVRHIIVCMWLQDGIIRDLQICISGEDQVEAIYRRMMTKSKPEL</sequence>
<proteinExistence type="inferred from homology"/>
<keyword evidence="3 7" id="KW-0479">Metal-binding</keyword>
<protein>
    <recommendedName>
        <fullName evidence="2 8">Carbonic anhydrase</fullName>
        <ecNumber evidence="2 8">4.2.1.1</ecNumber>
    </recommendedName>
    <alternativeName>
        <fullName evidence="8">Carbonate dehydratase</fullName>
    </alternativeName>
</protein>
<keyword evidence="5 8" id="KW-0456">Lyase</keyword>
<dbReference type="PANTHER" id="PTHR11002:SF76">
    <property type="entry name" value="CARBONIC ANHYDRASE"/>
    <property type="match status" value="1"/>
</dbReference>
<evidence type="ECO:0000256" key="3">
    <source>
        <dbReference type="ARBA" id="ARBA00022723"/>
    </source>
</evidence>
<reference evidence="9 10" key="1">
    <citation type="submission" date="2018-08" db="EMBL/GenBank/DDBJ databases">
        <title>Aphanomyces genome sequencing and annotation.</title>
        <authorList>
            <person name="Minardi D."/>
            <person name="Oidtmann B."/>
            <person name="Van Der Giezen M."/>
            <person name="Studholme D.J."/>
        </authorList>
    </citation>
    <scope>NUCLEOTIDE SEQUENCE [LARGE SCALE GENOMIC DNA]</scope>
    <source>
        <strain evidence="9 10">NJM0002</strain>
    </source>
</reference>
<dbReference type="GO" id="GO:0015976">
    <property type="term" value="P:carbon utilization"/>
    <property type="evidence" value="ECO:0007669"/>
    <property type="project" value="InterPro"/>
</dbReference>
<evidence type="ECO:0000313" key="10">
    <source>
        <dbReference type="Proteomes" id="UP000285060"/>
    </source>
</evidence>
<evidence type="ECO:0000256" key="1">
    <source>
        <dbReference type="ARBA" id="ARBA00006217"/>
    </source>
</evidence>
<organism evidence="9 10">
    <name type="scientific">Aphanomyces invadans</name>
    <dbReference type="NCBI Taxonomy" id="157072"/>
    <lineage>
        <taxon>Eukaryota</taxon>
        <taxon>Sar</taxon>
        <taxon>Stramenopiles</taxon>
        <taxon>Oomycota</taxon>
        <taxon>Saprolegniomycetes</taxon>
        <taxon>Saprolegniales</taxon>
        <taxon>Verrucalvaceae</taxon>
        <taxon>Aphanomyces</taxon>
    </lineage>
</organism>
<dbReference type="PROSITE" id="PS00704">
    <property type="entry name" value="PROK_CO2_ANHYDRASE_1"/>
    <property type="match status" value="1"/>
</dbReference>
<dbReference type="AlphaFoldDB" id="A0A418AUU1"/>
<evidence type="ECO:0000256" key="2">
    <source>
        <dbReference type="ARBA" id="ARBA00012925"/>
    </source>
</evidence>
<dbReference type="Pfam" id="PF00484">
    <property type="entry name" value="Pro_CA"/>
    <property type="match status" value="1"/>
</dbReference>
<dbReference type="InterPro" id="IPR036874">
    <property type="entry name" value="Carbonic_anhydrase_sf"/>
</dbReference>
<comment type="similarity">
    <text evidence="1 8">Belongs to the beta-class carbonic anhydrase family.</text>
</comment>
<dbReference type="Proteomes" id="UP000285060">
    <property type="component" value="Unassembled WGS sequence"/>
</dbReference>
<dbReference type="SUPFAM" id="SSF53056">
    <property type="entry name" value="beta-carbonic anhydrase, cab"/>
    <property type="match status" value="1"/>
</dbReference>
<dbReference type="PANTHER" id="PTHR11002">
    <property type="entry name" value="CARBONIC ANHYDRASE"/>
    <property type="match status" value="1"/>
</dbReference>
<accession>A0A418AUU1</accession>
<comment type="function">
    <text evidence="8">Reversible hydration of carbon dioxide.</text>
</comment>
<keyword evidence="10" id="KW-1185">Reference proteome</keyword>
<evidence type="ECO:0000256" key="6">
    <source>
        <dbReference type="ARBA" id="ARBA00048348"/>
    </source>
</evidence>
<comment type="catalytic activity">
    <reaction evidence="6 8">
        <text>hydrogencarbonate + H(+) = CO2 + H2O</text>
        <dbReference type="Rhea" id="RHEA:10748"/>
        <dbReference type="ChEBI" id="CHEBI:15377"/>
        <dbReference type="ChEBI" id="CHEBI:15378"/>
        <dbReference type="ChEBI" id="CHEBI:16526"/>
        <dbReference type="ChEBI" id="CHEBI:17544"/>
        <dbReference type="EC" id="4.2.1.1"/>
    </reaction>
</comment>
<dbReference type="SMART" id="SM00947">
    <property type="entry name" value="Pro_CA"/>
    <property type="match status" value="1"/>
</dbReference>
<gene>
    <name evidence="9" type="ORF">DYB32_005367</name>
</gene>
<dbReference type="GO" id="GO:0008270">
    <property type="term" value="F:zinc ion binding"/>
    <property type="evidence" value="ECO:0007669"/>
    <property type="project" value="UniProtKB-UniRule"/>
</dbReference>
<dbReference type="Gene3D" id="3.40.1050.10">
    <property type="entry name" value="Carbonic anhydrase"/>
    <property type="match status" value="1"/>
</dbReference>
<comment type="cofactor">
    <cofactor evidence="7">
        <name>Zn(2+)</name>
        <dbReference type="ChEBI" id="CHEBI:29105"/>
    </cofactor>
    <text evidence="7">Binds 1 zinc ion per subunit.</text>
</comment>
<dbReference type="InterPro" id="IPR001765">
    <property type="entry name" value="Carbonic_anhydrase"/>
</dbReference>
<comment type="caution">
    <text evidence="9">The sequence shown here is derived from an EMBL/GenBank/DDBJ whole genome shotgun (WGS) entry which is preliminary data.</text>
</comment>
<evidence type="ECO:0000256" key="7">
    <source>
        <dbReference type="PIRSR" id="PIRSR601765-1"/>
    </source>
</evidence>
<keyword evidence="4 7" id="KW-0862">Zinc</keyword>
<dbReference type="InterPro" id="IPR015892">
    <property type="entry name" value="Carbonic_anhydrase_CS"/>
</dbReference>
<dbReference type="GO" id="GO:0004089">
    <property type="term" value="F:carbonate dehydratase activity"/>
    <property type="evidence" value="ECO:0007669"/>
    <property type="project" value="UniProtKB-UniRule"/>
</dbReference>
<evidence type="ECO:0000313" key="9">
    <source>
        <dbReference type="EMBL" id="RHY29175.1"/>
    </source>
</evidence>
<feature type="binding site" evidence="7">
    <location>
        <position position="58"/>
    </location>
    <ligand>
        <name>Zn(2+)</name>
        <dbReference type="ChEBI" id="CHEBI:29105"/>
    </ligand>
</feature>
<feature type="binding site" evidence="7">
    <location>
        <position position="56"/>
    </location>
    <ligand>
        <name>Zn(2+)</name>
        <dbReference type="ChEBI" id="CHEBI:29105"/>
    </ligand>
</feature>
<dbReference type="EMBL" id="QUSY01000473">
    <property type="protein sequence ID" value="RHY29175.1"/>
    <property type="molecule type" value="Genomic_DNA"/>
</dbReference>
<evidence type="ECO:0000256" key="4">
    <source>
        <dbReference type="ARBA" id="ARBA00022833"/>
    </source>
</evidence>
<dbReference type="VEuPathDB" id="FungiDB:H310_02732"/>
<dbReference type="EC" id="4.2.1.1" evidence="2 8"/>
<evidence type="ECO:0000256" key="8">
    <source>
        <dbReference type="RuleBase" id="RU003956"/>
    </source>
</evidence>
<name>A0A418AUU1_9STRA</name>